<organism evidence="1 2">
    <name type="scientific">Microtetraspora glauca</name>
    <dbReference type="NCBI Taxonomy" id="1996"/>
    <lineage>
        <taxon>Bacteria</taxon>
        <taxon>Bacillati</taxon>
        <taxon>Actinomycetota</taxon>
        <taxon>Actinomycetes</taxon>
        <taxon>Streptosporangiales</taxon>
        <taxon>Streptosporangiaceae</taxon>
        <taxon>Microtetraspora</taxon>
    </lineage>
</organism>
<comment type="caution">
    <text evidence="1">The sequence shown here is derived from an EMBL/GenBank/DDBJ whole genome shotgun (WGS) entry which is preliminary data.</text>
</comment>
<keyword evidence="2" id="KW-1185">Reference proteome</keyword>
<dbReference type="RefSeq" id="WP_358141261.1">
    <property type="nucleotide sequence ID" value="NZ_JBFALK010000031.1"/>
</dbReference>
<protein>
    <recommendedName>
        <fullName evidence="3">DUF35 domain-containing protein</fullName>
    </recommendedName>
</protein>
<sequence>MELTAHRSIVSPDHTYEVCDARDFCRKRHLPPAGASRFPAPAEGTDSSAEIQIPLGFVDLPGKATDYSRVAVRAVIKDKKGRIIGRGQATFPEYLPIEAVDPCYCDNAFVQLDIYPASSP</sequence>
<evidence type="ECO:0000313" key="1">
    <source>
        <dbReference type="EMBL" id="MEV0974525.1"/>
    </source>
</evidence>
<name>A0ABV3GSC2_MICGL</name>
<accession>A0ABV3GSC2</accession>
<evidence type="ECO:0000313" key="2">
    <source>
        <dbReference type="Proteomes" id="UP001551675"/>
    </source>
</evidence>
<reference evidence="1 2" key="1">
    <citation type="submission" date="2024-06" db="EMBL/GenBank/DDBJ databases">
        <title>The Natural Products Discovery Center: Release of the First 8490 Sequenced Strains for Exploring Actinobacteria Biosynthetic Diversity.</title>
        <authorList>
            <person name="Kalkreuter E."/>
            <person name="Kautsar S.A."/>
            <person name="Yang D."/>
            <person name="Bader C.D."/>
            <person name="Teijaro C.N."/>
            <person name="Fluegel L."/>
            <person name="Davis C.M."/>
            <person name="Simpson J.R."/>
            <person name="Lauterbach L."/>
            <person name="Steele A.D."/>
            <person name="Gui C."/>
            <person name="Meng S."/>
            <person name="Li G."/>
            <person name="Viehrig K."/>
            <person name="Ye F."/>
            <person name="Su P."/>
            <person name="Kiefer A.F."/>
            <person name="Nichols A."/>
            <person name="Cepeda A.J."/>
            <person name="Yan W."/>
            <person name="Fan B."/>
            <person name="Jiang Y."/>
            <person name="Adhikari A."/>
            <person name="Zheng C.-J."/>
            <person name="Schuster L."/>
            <person name="Cowan T.M."/>
            <person name="Smanski M.J."/>
            <person name="Chevrette M.G."/>
            <person name="De Carvalho L.P.S."/>
            <person name="Shen B."/>
        </authorList>
    </citation>
    <scope>NUCLEOTIDE SEQUENCE [LARGE SCALE GENOMIC DNA]</scope>
    <source>
        <strain evidence="1 2">NPDC050100</strain>
    </source>
</reference>
<dbReference type="Proteomes" id="UP001551675">
    <property type="component" value="Unassembled WGS sequence"/>
</dbReference>
<evidence type="ECO:0008006" key="3">
    <source>
        <dbReference type="Google" id="ProtNLM"/>
    </source>
</evidence>
<gene>
    <name evidence="1" type="ORF">AB0I59_38535</name>
</gene>
<dbReference type="EMBL" id="JBFALK010000031">
    <property type="protein sequence ID" value="MEV0974525.1"/>
    <property type="molecule type" value="Genomic_DNA"/>
</dbReference>
<proteinExistence type="predicted"/>